<sequence>MSRPPKVGRTFKSPCPSRPLGSPAANGGIKKRIKGNFSVSDAVRLQEFGVHYIVYRAERERCEVCSSHGVQSRPHSKCMMCNVFQCANKKNPASCWSSMELLLTRDLSEPATYSSYRFQAEFALNCATLMSRLFKETAFQQDSVGGIRTRKPQTENVISHCGTLLLSSSPPLTPIPTAVESRPSPC</sequence>
<accession>A0AAV4AJM6</accession>
<reference evidence="2 3" key="1">
    <citation type="journal article" date="2021" name="Elife">
        <title>Chloroplast acquisition without the gene transfer in kleptoplastic sea slugs, Plakobranchus ocellatus.</title>
        <authorList>
            <person name="Maeda T."/>
            <person name="Takahashi S."/>
            <person name="Yoshida T."/>
            <person name="Shimamura S."/>
            <person name="Takaki Y."/>
            <person name="Nagai Y."/>
            <person name="Toyoda A."/>
            <person name="Suzuki Y."/>
            <person name="Arimoto A."/>
            <person name="Ishii H."/>
            <person name="Satoh N."/>
            <person name="Nishiyama T."/>
            <person name="Hasebe M."/>
            <person name="Maruyama T."/>
            <person name="Minagawa J."/>
            <person name="Obokata J."/>
            <person name="Shigenobu S."/>
        </authorList>
    </citation>
    <scope>NUCLEOTIDE SEQUENCE [LARGE SCALE GENOMIC DNA]</scope>
</reference>
<evidence type="ECO:0000313" key="2">
    <source>
        <dbReference type="EMBL" id="GFO06733.1"/>
    </source>
</evidence>
<protein>
    <submittedName>
        <fullName evidence="2">Uncharacterized protein</fullName>
    </submittedName>
</protein>
<proteinExistence type="predicted"/>
<organism evidence="2 3">
    <name type="scientific">Plakobranchus ocellatus</name>
    <dbReference type="NCBI Taxonomy" id="259542"/>
    <lineage>
        <taxon>Eukaryota</taxon>
        <taxon>Metazoa</taxon>
        <taxon>Spiralia</taxon>
        <taxon>Lophotrochozoa</taxon>
        <taxon>Mollusca</taxon>
        <taxon>Gastropoda</taxon>
        <taxon>Heterobranchia</taxon>
        <taxon>Euthyneura</taxon>
        <taxon>Panpulmonata</taxon>
        <taxon>Sacoglossa</taxon>
        <taxon>Placobranchoidea</taxon>
        <taxon>Plakobranchidae</taxon>
        <taxon>Plakobranchus</taxon>
    </lineage>
</organism>
<keyword evidence="3" id="KW-1185">Reference proteome</keyword>
<gene>
    <name evidence="2" type="ORF">PoB_003323800</name>
</gene>
<dbReference type="EMBL" id="BLXT01003783">
    <property type="protein sequence ID" value="GFO06733.1"/>
    <property type="molecule type" value="Genomic_DNA"/>
</dbReference>
<dbReference type="AlphaFoldDB" id="A0AAV4AJM6"/>
<evidence type="ECO:0000313" key="3">
    <source>
        <dbReference type="Proteomes" id="UP000735302"/>
    </source>
</evidence>
<feature type="region of interest" description="Disordered" evidence="1">
    <location>
        <begin position="1"/>
        <end position="27"/>
    </location>
</feature>
<dbReference type="Proteomes" id="UP000735302">
    <property type="component" value="Unassembled WGS sequence"/>
</dbReference>
<evidence type="ECO:0000256" key="1">
    <source>
        <dbReference type="SAM" id="MobiDB-lite"/>
    </source>
</evidence>
<comment type="caution">
    <text evidence="2">The sequence shown here is derived from an EMBL/GenBank/DDBJ whole genome shotgun (WGS) entry which is preliminary data.</text>
</comment>
<name>A0AAV4AJM6_9GAST</name>